<sequence length="403" mass="45263">MSETTLRPSASSDEPIDATVVCLLNFLAPNMTAVCQSWSAKTRHLIVLVSVAMEGNRAWLAEHGGLDLRVQRTWTRTRMDHHPGGYSDVNYVHMPLDTIAQLRRARPDVVVSSELGLRSILSDIYCTTSGWFGLRRRRCQLVIAVSTSPWIEASRSSFLRRLQRRMLLRRADAVTYHGPECRDWLVDLGVPEAMLYPFDYAADPTKIHTGPIESICSDQSPSLRIVTAGQLIPRKGVREGLDELVDVARRMPHLNIHWSILGDGPLISSLRETPLPENLHVDFRGNVNSSEIREAYRQHEMMFFPTRGDEWGLVVDEAMHSGLVVVGNDRAQAVVTLVHDDVNGYLYQPGDSSTLQSAIERYTSRSCDERLRMRIAVRESVSGRTPEAAAQQITDLVAKLKLN</sequence>
<keyword evidence="2" id="KW-1185">Reference proteome</keyword>
<dbReference type="GO" id="GO:0016758">
    <property type="term" value="F:hexosyltransferase activity"/>
    <property type="evidence" value="ECO:0007669"/>
    <property type="project" value="TreeGrafter"/>
</dbReference>
<dbReference type="EMBL" id="JACHXU010000018">
    <property type="protein sequence ID" value="MBB3208782.1"/>
    <property type="molecule type" value="Genomic_DNA"/>
</dbReference>
<dbReference type="CDD" id="cd03801">
    <property type="entry name" value="GT4_PimA-like"/>
    <property type="match status" value="1"/>
</dbReference>
<evidence type="ECO:0008006" key="3">
    <source>
        <dbReference type="Google" id="ProtNLM"/>
    </source>
</evidence>
<dbReference type="AlphaFoldDB" id="A0A7W5E2U1"/>
<comment type="caution">
    <text evidence="1">The sequence shown here is derived from an EMBL/GenBank/DDBJ whole genome shotgun (WGS) entry which is preliminary data.</text>
</comment>
<evidence type="ECO:0000313" key="2">
    <source>
        <dbReference type="Proteomes" id="UP000536179"/>
    </source>
</evidence>
<dbReference type="PANTHER" id="PTHR45947">
    <property type="entry name" value="SULFOQUINOVOSYL TRANSFERASE SQD2"/>
    <property type="match status" value="1"/>
</dbReference>
<dbReference type="Proteomes" id="UP000536179">
    <property type="component" value="Unassembled WGS sequence"/>
</dbReference>
<dbReference type="InterPro" id="IPR050194">
    <property type="entry name" value="Glycosyltransferase_grp1"/>
</dbReference>
<dbReference type="Gene3D" id="3.40.50.2000">
    <property type="entry name" value="Glycogen Phosphorylase B"/>
    <property type="match status" value="2"/>
</dbReference>
<dbReference type="SUPFAM" id="SSF53756">
    <property type="entry name" value="UDP-Glycosyltransferase/glycogen phosphorylase"/>
    <property type="match status" value="1"/>
</dbReference>
<dbReference type="Pfam" id="PF13692">
    <property type="entry name" value="Glyco_trans_1_4"/>
    <property type="match status" value="1"/>
</dbReference>
<reference evidence="1 2" key="1">
    <citation type="submission" date="2020-08" db="EMBL/GenBank/DDBJ databases">
        <title>Genomic Encyclopedia of Type Strains, Phase III (KMG-III): the genomes of soil and plant-associated and newly described type strains.</title>
        <authorList>
            <person name="Whitman W."/>
        </authorList>
    </citation>
    <scope>NUCLEOTIDE SEQUENCE [LARGE SCALE GENOMIC DNA]</scope>
    <source>
        <strain evidence="1 2">CECT 8075</strain>
    </source>
</reference>
<proteinExistence type="predicted"/>
<dbReference type="PANTHER" id="PTHR45947:SF3">
    <property type="entry name" value="SULFOQUINOVOSYL TRANSFERASE SQD2"/>
    <property type="match status" value="1"/>
</dbReference>
<dbReference type="RefSeq" id="WP_184306936.1">
    <property type="nucleotide sequence ID" value="NZ_JACHXU010000018.1"/>
</dbReference>
<organism evidence="1 2">
    <name type="scientific">Aporhodopirellula rubra</name>
    <dbReference type="NCBI Taxonomy" id="980271"/>
    <lineage>
        <taxon>Bacteria</taxon>
        <taxon>Pseudomonadati</taxon>
        <taxon>Planctomycetota</taxon>
        <taxon>Planctomycetia</taxon>
        <taxon>Pirellulales</taxon>
        <taxon>Pirellulaceae</taxon>
        <taxon>Aporhodopirellula</taxon>
    </lineage>
</organism>
<protein>
    <recommendedName>
        <fullName evidence="3">Hexosyltransferase</fullName>
    </recommendedName>
</protein>
<evidence type="ECO:0000313" key="1">
    <source>
        <dbReference type="EMBL" id="MBB3208782.1"/>
    </source>
</evidence>
<name>A0A7W5E2U1_9BACT</name>
<accession>A0A7W5E2U1</accession>
<gene>
    <name evidence="1" type="ORF">FHS27_004615</name>
</gene>